<dbReference type="PROSITE" id="PS50011">
    <property type="entry name" value="PROTEIN_KINASE_DOM"/>
    <property type="match status" value="1"/>
</dbReference>
<dbReference type="GO" id="GO:0005524">
    <property type="term" value="F:ATP binding"/>
    <property type="evidence" value="ECO:0007669"/>
    <property type="project" value="InterPro"/>
</dbReference>
<dbReference type="InterPro" id="IPR000719">
    <property type="entry name" value="Prot_kinase_dom"/>
</dbReference>
<evidence type="ECO:0000313" key="2">
    <source>
        <dbReference type="EnsemblMetazoa" id="BGLB019487-PA"/>
    </source>
</evidence>
<accession>A0A2C9KGP4</accession>
<dbReference type="SUPFAM" id="SSF56112">
    <property type="entry name" value="Protein kinase-like (PK-like)"/>
    <property type="match status" value="1"/>
</dbReference>
<dbReference type="Gene3D" id="1.10.510.10">
    <property type="entry name" value="Transferase(Phosphotransferase) domain 1"/>
    <property type="match status" value="1"/>
</dbReference>
<name>A0A2C9KGP4_BIOGL</name>
<evidence type="ECO:0000259" key="1">
    <source>
        <dbReference type="PROSITE" id="PS50011"/>
    </source>
</evidence>
<dbReference type="AlphaFoldDB" id="A0A2C9KGP4"/>
<dbReference type="STRING" id="6526.A0A2C9KGP4"/>
<organism evidence="2 3">
    <name type="scientific">Biomphalaria glabrata</name>
    <name type="common">Bloodfluke planorb</name>
    <name type="synonym">Freshwater snail</name>
    <dbReference type="NCBI Taxonomy" id="6526"/>
    <lineage>
        <taxon>Eukaryota</taxon>
        <taxon>Metazoa</taxon>
        <taxon>Spiralia</taxon>
        <taxon>Lophotrochozoa</taxon>
        <taxon>Mollusca</taxon>
        <taxon>Gastropoda</taxon>
        <taxon>Heterobranchia</taxon>
        <taxon>Euthyneura</taxon>
        <taxon>Panpulmonata</taxon>
        <taxon>Hygrophila</taxon>
        <taxon>Lymnaeoidea</taxon>
        <taxon>Planorbidae</taxon>
        <taxon>Biomphalaria</taxon>
    </lineage>
</organism>
<dbReference type="PANTHER" id="PTHR24417">
    <property type="entry name" value="SERINE/THREONINE-PROTEIN KINASE LMTK1"/>
    <property type="match status" value="1"/>
</dbReference>
<dbReference type="GO" id="GO:0004713">
    <property type="term" value="F:protein tyrosine kinase activity"/>
    <property type="evidence" value="ECO:0007669"/>
    <property type="project" value="InterPro"/>
</dbReference>
<dbReference type="SMART" id="SM00219">
    <property type="entry name" value="TyrKc"/>
    <property type="match status" value="1"/>
</dbReference>
<protein>
    <recommendedName>
        <fullName evidence="1">Protein kinase domain-containing protein</fullName>
    </recommendedName>
</protein>
<reference evidence="2" key="1">
    <citation type="submission" date="2020-05" db="UniProtKB">
        <authorList>
            <consortium name="EnsemblMetazoa"/>
        </authorList>
    </citation>
    <scope>IDENTIFICATION</scope>
    <source>
        <strain evidence="2">BB02</strain>
    </source>
</reference>
<dbReference type="EnsemblMetazoa" id="BGLB019487-RA">
    <property type="protein sequence ID" value="BGLB019487-PA"/>
    <property type="gene ID" value="BGLB019487"/>
</dbReference>
<dbReference type="InterPro" id="IPR020635">
    <property type="entry name" value="Tyr_kinase_cat_dom"/>
</dbReference>
<dbReference type="KEGG" id="bgt:106061619"/>
<proteinExistence type="predicted"/>
<evidence type="ECO:0000313" key="3">
    <source>
        <dbReference type="Proteomes" id="UP000076420"/>
    </source>
</evidence>
<sequence>MGSGWFGQVIESEAAHIVDGSSRTKVVVKILKEDATKMEQKHFMEEVSVFRCLDHVNLLSFLGQCTDILPHLVILEFSPLGTLKTHLVCHRHEAEKLIKKNHLVTFALDVAAGLACLHRHDFIHKYVEWLDTICYKWISKII</sequence>
<gene>
    <name evidence="2" type="primary">106061619</name>
</gene>
<dbReference type="InterPro" id="IPR011009">
    <property type="entry name" value="Kinase-like_dom_sf"/>
</dbReference>
<dbReference type="VEuPathDB" id="VectorBase:BGLB019487"/>
<dbReference type="InterPro" id="IPR001245">
    <property type="entry name" value="Ser-Thr/Tyr_kinase_cat_dom"/>
</dbReference>
<dbReference type="Proteomes" id="UP000076420">
    <property type="component" value="Unassembled WGS sequence"/>
</dbReference>
<feature type="domain" description="Protein kinase" evidence="1">
    <location>
        <begin position="1"/>
        <end position="142"/>
    </location>
</feature>
<dbReference type="PANTHER" id="PTHR24417:SF7">
    <property type="entry name" value="CHROMATIN MODIFICATION-RELATED PROTEIN EAF1"/>
    <property type="match status" value="1"/>
</dbReference>
<dbReference type="VEuPathDB" id="VectorBase:BGLAX_039273"/>
<dbReference type="Pfam" id="PF07714">
    <property type="entry name" value="PK_Tyr_Ser-Thr"/>
    <property type="match status" value="1"/>
</dbReference>